<evidence type="ECO:0000256" key="2">
    <source>
        <dbReference type="ARBA" id="ARBA00023326"/>
    </source>
</evidence>
<dbReference type="EMBL" id="JACHMN010000002">
    <property type="protein sequence ID" value="MBB5870926.1"/>
    <property type="molecule type" value="Genomic_DNA"/>
</dbReference>
<evidence type="ECO:0000259" key="5">
    <source>
        <dbReference type="PROSITE" id="PS50853"/>
    </source>
</evidence>
<sequence>MRRPLPLVLVPILVGALLHAPAAYAAPPAGPASVTAGVEGLNLSVDWTPPADATGVTGYRLTTVPAGPALEVPVGTDHAVLTGARPNTAYSVRVSSLAGAEESAPTTAGQQVSTAAPGGSLHGITPTRLLDTRSGLGAPKGPTQQVSLLVTGGAPEGGSVVLNVTVTAPAAAGYLTAYPDGIARPTSSNLNFAGGQTLANLVVVPIGAGGRVILYSSAPTQLIADMAGWFTTPAQASPSAGLFHGINPARLMDTREELGGSTPALGETVELQVTGEGGVPAEGVAAVVLNLVAAGPLGAGYVTVFPTGAPRPTASTLNFAARQVVANRIIVPVGTDGKVSFFNQAEWTPLVVDVAGWFTDGSDPASGGSYLAGVTPTRIVDTRSGLGAPKAPIGPAATLPVTIAGKAGLPSASAATPPSGVIASITAIAPTAAGYFTAYPSLTARPTASDLNFAAGATVPTLAVTPLGVDGDLMIYNQAGSTHVIVDIVGYFVGDTAIPSTTHDPAPGAVTQVDGAPGGDQVVTLAPAAAVPEIGEVIAEGATAAAPDGLLVRVTAASTDGAGNHVLETEPATMQEAFGNGHFAISAQLSDADVQTFGSAKTLGPDLLRRRLSGDAPITSVSQPIGKVLTCGGGGQISVTGSLSVTPSFNISVDWGWLSIKSVSFTGTLAEDASLVATAQAAANCSVGPVALLPAPVRFAPITFSVGPVPVVITPQLQFYLSAQGNVTAQITASAVQHASGTLGLRWDGGLHPIAATSSTFTYDPPSASVVGTVTAKVGPRLELFLYGVAGPYLTATAGVKLTVNPAATPAWSLTGSLDAGAGITLPAFDFDKSNPSILHFEKVIAHAPWPQHLYLVQCVTADCYTTLKLVRANDDGTGVTQIGGTFGGGGLGLAVNPAGTEVVFNKAGTGTDYAMSLYARNIATGVDRRLTSQDLSCPDIGTNDMWPVWSPNGQTISFQRSSSFGWSSCPSDGVYTVPAAGGAVTKVSGLTRADSPPSWNPSTSRWAISRSATTSSLFTTNTNGTGKQTLYTQPPNGAGLGFPVWSPDGGTIAVGSGDGYIYGYAPGGGRQWAMRPPGYTGSGWFSWSRDSETLFYMQYNGNTKLLYRVAAGNAGQISTIAFSLPIKYHTLGL</sequence>
<name>A0A841BU12_9ACTN</name>
<dbReference type="SUPFAM" id="SSF82171">
    <property type="entry name" value="DPP6 N-terminal domain-like"/>
    <property type="match status" value="1"/>
</dbReference>
<dbReference type="Gene3D" id="2.120.10.30">
    <property type="entry name" value="TolB, C-terminal domain"/>
    <property type="match status" value="2"/>
</dbReference>
<dbReference type="SUPFAM" id="SSF49265">
    <property type="entry name" value="Fibronectin type III"/>
    <property type="match status" value="1"/>
</dbReference>
<dbReference type="InterPro" id="IPR011659">
    <property type="entry name" value="WD40"/>
</dbReference>
<dbReference type="Pfam" id="PF07676">
    <property type="entry name" value="PD40"/>
    <property type="match status" value="1"/>
</dbReference>
<organism evidence="6 7">
    <name type="scientific">Allocatelliglobosispora scoriae</name>
    <dbReference type="NCBI Taxonomy" id="643052"/>
    <lineage>
        <taxon>Bacteria</taxon>
        <taxon>Bacillati</taxon>
        <taxon>Actinomycetota</taxon>
        <taxon>Actinomycetes</taxon>
        <taxon>Micromonosporales</taxon>
        <taxon>Micromonosporaceae</taxon>
        <taxon>Allocatelliglobosispora</taxon>
    </lineage>
</organism>
<feature type="signal peptide" evidence="4">
    <location>
        <begin position="1"/>
        <end position="25"/>
    </location>
</feature>
<accession>A0A841BU12</accession>
<dbReference type="CDD" id="cd00063">
    <property type="entry name" value="FN3"/>
    <property type="match status" value="1"/>
</dbReference>
<keyword evidence="1" id="KW-0378">Hydrolase</keyword>
<evidence type="ECO:0000313" key="7">
    <source>
        <dbReference type="Proteomes" id="UP000587527"/>
    </source>
</evidence>
<keyword evidence="1" id="KW-0326">Glycosidase</keyword>
<feature type="region of interest" description="Disordered" evidence="3">
    <location>
        <begin position="101"/>
        <end position="143"/>
    </location>
</feature>
<dbReference type="Pfam" id="PF00041">
    <property type="entry name" value="fn3"/>
    <property type="match status" value="1"/>
</dbReference>
<dbReference type="InterPro" id="IPR003961">
    <property type="entry name" value="FN3_dom"/>
</dbReference>
<dbReference type="InterPro" id="IPR011042">
    <property type="entry name" value="6-blade_b-propeller_TolB-like"/>
</dbReference>
<feature type="compositionally biased region" description="Polar residues" evidence="3">
    <location>
        <begin position="104"/>
        <end position="114"/>
    </location>
</feature>
<protein>
    <recommendedName>
        <fullName evidence="5">Fibronectin type-III domain-containing protein</fullName>
    </recommendedName>
</protein>
<keyword evidence="2" id="KW-0119">Carbohydrate metabolism</keyword>
<dbReference type="SMART" id="SM00060">
    <property type="entry name" value="FN3"/>
    <property type="match status" value="1"/>
</dbReference>
<dbReference type="Proteomes" id="UP000587527">
    <property type="component" value="Unassembled WGS sequence"/>
</dbReference>
<reference evidence="6 7" key="1">
    <citation type="submission" date="2020-08" db="EMBL/GenBank/DDBJ databases">
        <title>Sequencing the genomes of 1000 actinobacteria strains.</title>
        <authorList>
            <person name="Klenk H.-P."/>
        </authorList>
    </citation>
    <scope>NUCLEOTIDE SEQUENCE [LARGE SCALE GENOMIC DNA]</scope>
    <source>
        <strain evidence="6 7">DSM 45362</strain>
    </source>
</reference>
<proteinExistence type="predicted"/>
<dbReference type="GO" id="GO:0016798">
    <property type="term" value="F:hydrolase activity, acting on glycosyl bonds"/>
    <property type="evidence" value="ECO:0007669"/>
    <property type="project" value="UniProtKB-KW"/>
</dbReference>
<dbReference type="Gene3D" id="2.60.40.10">
    <property type="entry name" value="Immunoglobulins"/>
    <property type="match status" value="1"/>
</dbReference>
<dbReference type="PROSITE" id="PS50853">
    <property type="entry name" value="FN3"/>
    <property type="match status" value="1"/>
</dbReference>
<evidence type="ECO:0000256" key="3">
    <source>
        <dbReference type="SAM" id="MobiDB-lite"/>
    </source>
</evidence>
<keyword evidence="2" id="KW-0624">Polysaccharide degradation</keyword>
<feature type="chain" id="PRO_5032345205" description="Fibronectin type-III domain-containing protein" evidence="4">
    <location>
        <begin position="26"/>
        <end position="1134"/>
    </location>
</feature>
<dbReference type="InterPro" id="IPR036116">
    <property type="entry name" value="FN3_sf"/>
</dbReference>
<gene>
    <name evidence="6" type="ORF">F4553_004305</name>
</gene>
<feature type="domain" description="Fibronectin type-III" evidence="5">
    <location>
        <begin position="27"/>
        <end position="117"/>
    </location>
</feature>
<keyword evidence="7" id="KW-1185">Reference proteome</keyword>
<comment type="caution">
    <text evidence="6">The sequence shown here is derived from an EMBL/GenBank/DDBJ whole genome shotgun (WGS) entry which is preliminary data.</text>
</comment>
<evidence type="ECO:0000313" key="6">
    <source>
        <dbReference type="EMBL" id="MBB5870926.1"/>
    </source>
</evidence>
<keyword evidence="4" id="KW-0732">Signal</keyword>
<dbReference type="AlphaFoldDB" id="A0A841BU12"/>
<evidence type="ECO:0000256" key="1">
    <source>
        <dbReference type="ARBA" id="ARBA00023295"/>
    </source>
</evidence>
<dbReference type="RefSeq" id="WP_184838641.1">
    <property type="nucleotide sequence ID" value="NZ_JACHMN010000002.1"/>
</dbReference>
<dbReference type="GO" id="GO:0000272">
    <property type="term" value="P:polysaccharide catabolic process"/>
    <property type="evidence" value="ECO:0007669"/>
    <property type="project" value="UniProtKB-KW"/>
</dbReference>
<evidence type="ECO:0000256" key="4">
    <source>
        <dbReference type="SAM" id="SignalP"/>
    </source>
</evidence>
<dbReference type="InterPro" id="IPR013783">
    <property type="entry name" value="Ig-like_fold"/>
</dbReference>